<dbReference type="Pfam" id="PF13614">
    <property type="entry name" value="AAA_31"/>
    <property type="match status" value="1"/>
</dbReference>
<protein>
    <submittedName>
        <fullName evidence="4">AAA family ATPase</fullName>
    </submittedName>
</protein>
<dbReference type="GO" id="GO:0051782">
    <property type="term" value="P:negative regulation of cell division"/>
    <property type="evidence" value="ECO:0007669"/>
    <property type="project" value="TreeGrafter"/>
</dbReference>
<evidence type="ECO:0000313" key="4">
    <source>
        <dbReference type="EMBL" id="UWP94349.1"/>
    </source>
</evidence>
<evidence type="ECO:0000256" key="2">
    <source>
        <dbReference type="ARBA" id="ARBA00022840"/>
    </source>
</evidence>
<evidence type="ECO:0000313" key="5">
    <source>
        <dbReference type="Proteomes" id="UP001057991"/>
    </source>
</evidence>
<keyword evidence="2" id="KW-0067">ATP-binding</keyword>
<sequence length="413" mass="45017">MSGNVAIQADAAPIVACTISRDVQNFDLLIEDMETELGEAWGDLSIDDAVAFFGQPEADTLEFVALAIDDGDEENLVKVAHTVKSAVEKGIKVVVIAEEVSPIALHQLLKLGAAEFVPYPLPEGSLHDVIERLRRPPPAMPAPGDATAAVKPKGDRDGVLFAVHGLAGGTGATTLATNLAWELTQVDKDRAPQVCLLDLDLQFGSVSTFLDLPRRDAVYELLSDTEAMDRDSFMQALLSYQDNLKVLTAPNDILPLDLISNEDVERLIEMARCNFDYVVIDMPSTVVQWTETVLQEAEVYFTTLELDMRSAQNALRMIKALKSEDLPVAKLRHVLNRAPKFTDLSGKSRVKRLAESLDISIELQMPDGLKPVAQAGDHGVPLADAAPKNALRREIQKLAKSLHEINLSEAVAQ</sequence>
<keyword evidence="1" id="KW-0547">Nucleotide-binding</keyword>
<dbReference type="GeneID" id="75103384"/>
<proteinExistence type="predicted"/>
<accession>A0A9Q9H9W0</accession>
<reference evidence="4" key="1">
    <citation type="submission" date="2021-08" db="EMBL/GenBank/DDBJ databases">
        <authorList>
            <person name="Nwanade C."/>
            <person name="Wang M."/>
            <person name="Masoudi A."/>
            <person name="Yu Z."/>
            <person name="Liu J."/>
        </authorList>
    </citation>
    <scope>NUCLEOTIDE SEQUENCE</scope>
    <source>
        <strain evidence="4">S056</strain>
    </source>
</reference>
<dbReference type="GO" id="GO:0016887">
    <property type="term" value="F:ATP hydrolysis activity"/>
    <property type="evidence" value="ECO:0007669"/>
    <property type="project" value="TreeGrafter"/>
</dbReference>
<gene>
    <name evidence="4" type="ORF">K3X48_08810</name>
</gene>
<name>A0A9Q9H9W0_9RHOB</name>
<dbReference type="SUPFAM" id="SSF52540">
    <property type="entry name" value="P-loop containing nucleoside triphosphate hydrolases"/>
    <property type="match status" value="1"/>
</dbReference>
<dbReference type="Gene3D" id="3.40.50.300">
    <property type="entry name" value="P-loop containing nucleotide triphosphate hydrolases"/>
    <property type="match status" value="1"/>
</dbReference>
<feature type="domain" description="AAA" evidence="3">
    <location>
        <begin position="162"/>
        <end position="322"/>
    </location>
</feature>
<dbReference type="PANTHER" id="PTHR43384">
    <property type="entry name" value="SEPTUM SITE-DETERMINING PROTEIN MIND HOMOLOG, CHLOROPLASTIC-RELATED"/>
    <property type="match status" value="1"/>
</dbReference>
<dbReference type="AlphaFoldDB" id="A0A9Q9H9W0"/>
<evidence type="ECO:0000256" key="1">
    <source>
        <dbReference type="ARBA" id="ARBA00022741"/>
    </source>
</evidence>
<dbReference type="InterPro" id="IPR050625">
    <property type="entry name" value="ParA/MinD_ATPase"/>
</dbReference>
<dbReference type="InterPro" id="IPR027417">
    <property type="entry name" value="P-loop_NTPase"/>
</dbReference>
<dbReference type="InterPro" id="IPR025669">
    <property type="entry name" value="AAA_dom"/>
</dbReference>
<dbReference type="EMBL" id="CP080776">
    <property type="protein sequence ID" value="UWP94349.1"/>
    <property type="molecule type" value="Genomic_DNA"/>
</dbReference>
<dbReference type="PANTHER" id="PTHR43384:SF6">
    <property type="entry name" value="SEPTUM SITE-DETERMINING PROTEIN MIND HOMOLOG, CHLOROPLASTIC"/>
    <property type="match status" value="1"/>
</dbReference>
<evidence type="ECO:0000259" key="3">
    <source>
        <dbReference type="Pfam" id="PF13614"/>
    </source>
</evidence>
<dbReference type="GO" id="GO:0005829">
    <property type="term" value="C:cytosol"/>
    <property type="evidence" value="ECO:0007669"/>
    <property type="project" value="TreeGrafter"/>
</dbReference>
<dbReference type="Proteomes" id="UP001057991">
    <property type="component" value="Chromosome"/>
</dbReference>
<dbReference type="GO" id="GO:0005524">
    <property type="term" value="F:ATP binding"/>
    <property type="evidence" value="ECO:0007669"/>
    <property type="project" value="UniProtKB-KW"/>
</dbReference>
<organism evidence="4 5">
    <name type="scientific">Aliiroseovarius crassostreae</name>
    <dbReference type="NCBI Taxonomy" id="154981"/>
    <lineage>
        <taxon>Bacteria</taxon>
        <taxon>Pseudomonadati</taxon>
        <taxon>Pseudomonadota</taxon>
        <taxon>Alphaproteobacteria</taxon>
        <taxon>Rhodobacterales</taxon>
        <taxon>Paracoccaceae</taxon>
        <taxon>Aliiroseovarius</taxon>
    </lineage>
</organism>
<dbReference type="RefSeq" id="WP_259783653.1">
    <property type="nucleotide sequence ID" value="NZ_CP080772.1"/>
</dbReference>
<dbReference type="GO" id="GO:0009898">
    <property type="term" value="C:cytoplasmic side of plasma membrane"/>
    <property type="evidence" value="ECO:0007669"/>
    <property type="project" value="TreeGrafter"/>
</dbReference>